<feature type="region of interest" description="Disordered" evidence="1">
    <location>
        <begin position="524"/>
        <end position="574"/>
    </location>
</feature>
<evidence type="ECO:0000313" key="5">
    <source>
        <dbReference type="Proteomes" id="UP001565368"/>
    </source>
</evidence>
<dbReference type="GeneID" id="95984610"/>
<organism evidence="4 5">
    <name type="scientific">Vanrija albida</name>
    <dbReference type="NCBI Taxonomy" id="181172"/>
    <lineage>
        <taxon>Eukaryota</taxon>
        <taxon>Fungi</taxon>
        <taxon>Dikarya</taxon>
        <taxon>Basidiomycota</taxon>
        <taxon>Agaricomycotina</taxon>
        <taxon>Tremellomycetes</taxon>
        <taxon>Trichosporonales</taxon>
        <taxon>Trichosporonaceae</taxon>
        <taxon>Vanrija</taxon>
    </lineage>
</organism>
<dbReference type="Gene3D" id="2.80.10.50">
    <property type="match status" value="5"/>
</dbReference>
<feature type="signal peptide" evidence="2">
    <location>
        <begin position="1"/>
        <end position="17"/>
    </location>
</feature>
<feature type="domain" description="Ricin B lectin" evidence="3">
    <location>
        <begin position="400"/>
        <end position="524"/>
    </location>
</feature>
<feature type="region of interest" description="Disordered" evidence="1">
    <location>
        <begin position="345"/>
        <end position="382"/>
    </location>
</feature>
<evidence type="ECO:0000256" key="2">
    <source>
        <dbReference type="SAM" id="SignalP"/>
    </source>
</evidence>
<evidence type="ECO:0000313" key="4">
    <source>
        <dbReference type="EMBL" id="KAL1409576.1"/>
    </source>
</evidence>
<feature type="region of interest" description="Disordered" evidence="1">
    <location>
        <begin position="709"/>
        <end position="757"/>
    </location>
</feature>
<feature type="chain" id="PRO_5045602594" description="Ricin B lectin domain-containing protein" evidence="2">
    <location>
        <begin position="18"/>
        <end position="907"/>
    </location>
</feature>
<feature type="region of interest" description="Disordered" evidence="1">
    <location>
        <begin position="180"/>
        <end position="216"/>
    </location>
</feature>
<sequence>MLLSALLLAAVALAAPADKHTLAPRALPQPPNGAHREFYVGPSPLRLALNYTSGGRRPPDGTAVILADGKFVNGLPTAYTKSTWRAVEGWRGVVKQYDSDEMCLDVGHGPRLGSKVKVWNCHGQVQQTFEVDDRRLRVAGTGGFWYWQRLTVDLCVGYPSAVDGVQAELVGCGDGRAYFAQSPGTPPSSSAPPTSSSPAPGGTGTPPAPVATGTITLFPPNSGLDLRAQYPTSSSPDLPPGTPLELYDSSQMPTYFGGLFAQTGWSGVIKVHNRDGNTCVDASSGELGAKIALRPCSSTAPVQQWVVDQFRVQLANTGLCIGHLNTDVGSQAELVSCQNPAASWNREPNKPINYVPGASSSAPPTTSGPTPSPFPQPSGGAHREFYRADSGFRLALDYTGGAQPNFRRPPDGTKVQLRDGQFVDGRPTTRYTWSTWRAVQGWRGVIKQYDAQEMCLDAGSNAGLGSKIVVNGCTGSASQIFVVSQFGLQLADTGFCVGVTANQEAQQAELVSCQNVPASSFNQGPNQPYQYTSSALPSRTSVSATPNPPTTTGSTPPTTSRAPSSLPQPSGGVHREFYRADSGLRLALDYTGGAQPNFRRPPDGTKVTIRDRNSTPSYNWSTWRAVIGWRGVIKQYDTEEMCLDAGPNAGLGSKIVLNGCVGGASQTFVVDQFRIQLADTGFCVGVTSNGNGQQAELVSCQNSAAASWNQSPNQPFQYNPASSSGSTVAPSTPPAPTTTRSTGPSTTGYPQPSGGAHREFYPAQSSFRLALNYTGGAQPNFRKPPDGTAVIYADGKFQNGFPTTRFTWSTWRAVDGWVGVVKQYDSEEKCLDVGHGPRVGSKVKIWGCHGGPMQQFTVSKYRIQVTGTNLCVGTTGYPSEGLQAELVDCGSPNSAFNTGPNKPPNSR</sequence>
<dbReference type="CDD" id="cd00161">
    <property type="entry name" value="beta-trefoil_Ricin-like"/>
    <property type="match status" value="1"/>
</dbReference>
<feature type="compositionally biased region" description="Low complexity" evidence="1">
    <location>
        <begin position="191"/>
        <end position="200"/>
    </location>
</feature>
<protein>
    <recommendedName>
        <fullName evidence="3">Ricin B lectin domain-containing protein</fullName>
    </recommendedName>
</protein>
<accession>A0ABR3Q542</accession>
<dbReference type="EMBL" id="JBBXJM010000003">
    <property type="protein sequence ID" value="KAL1409576.1"/>
    <property type="molecule type" value="Genomic_DNA"/>
</dbReference>
<feature type="compositionally biased region" description="Polar residues" evidence="1">
    <location>
        <begin position="709"/>
        <end position="719"/>
    </location>
</feature>
<feature type="domain" description="Ricin B lectin" evidence="3">
    <location>
        <begin position="576"/>
        <end position="711"/>
    </location>
</feature>
<evidence type="ECO:0000256" key="1">
    <source>
        <dbReference type="SAM" id="MobiDB-lite"/>
    </source>
</evidence>
<name>A0ABR3Q542_9TREE</name>
<keyword evidence="5" id="KW-1185">Reference proteome</keyword>
<dbReference type="Pfam" id="PF00652">
    <property type="entry name" value="Ricin_B_lectin"/>
    <property type="match status" value="2"/>
</dbReference>
<dbReference type="Proteomes" id="UP001565368">
    <property type="component" value="Unassembled WGS sequence"/>
</dbReference>
<feature type="domain" description="Ricin B lectin" evidence="3">
    <location>
        <begin position="775"/>
        <end position="899"/>
    </location>
</feature>
<dbReference type="PROSITE" id="PS50231">
    <property type="entry name" value="RICIN_B_LECTIN"/>
    <property type="match status" value="4"/>
</dbReference>
<evidence type="ECO:0000259" key="3">
    <source>
        <dbReference type="SMART" id="SM00458"/>
    </source>
</evidence>
<dbReference type="InterPro" id="IPR000772">
    <property type="entry name" value="Ricin_B_lectin"/>
</dbReference>
<feature type="compositionally biased region" description="Low complexity" evidence="1">
    <location>
        <begin position="720"/>
        <end position="730"/>
    </location>
</feature>
<dbReference type="InterPro" id="IPR035992">
    <property type="entry name" value="Ricin_B-like_lectins"/>
</dbReference>
<proteinExistence type="predicted"/>
<keyword evidence="2" id="KW-0732">Signal</keyword>
<comment type="caution">
    <text evidence="4">The sequence shown here is derived from an EMBL/GenBank/DDBJ whole genome shotgun (WGS) entry which is preliminary data.</text>
</comment>
<dbReference type="RefSeq" id="XP_069209520.1">
    <property type="nucleotide sequence ID" value="XM_069352102.1"/>
</dbReference>
<dbReference type="SUPFAM" id="SSF50370">
    <property type="entry name" value="Ricin B-like lectins"/>
    <property type="match status" value="5"/>
</dbReference>
<feature type="compositionally biased region" description="Low complexity" evidence="1">
    <location>
        <begin position="550"/>
        <end position="567"/>
    </location>
</feature>
<reference evidence="4 5" key="1">
    <citation type="submission" date="2023-08" db="EMBL/GenBank/DDBJ databases">
        <title>Annotated Genome Sequence of Vanrija albida AlHP1.</title>
        <authorList>
            <person name="Herzog R."/>
        </authorList>
    </citation>
    <scope>NUCLEOTIDE SEQUENCE [LARGE SCALE GENOMIC DNA]</scope>
    <source>
        <strain evidence="4 5">AlHP1</strain>
    </source>
</reference>
<feature type="compositionally biased region" description="Low complexity" evidence="1">
    <location>
        <begin position="737"/>
        <end position="750"/>
    </location>
</feature>
<gene>
    <name evidence="4" type="ORF">Q8F55_003567</name>
</gene>
<feature type="compositionally biased region" description="Low complexity" evidence="1">
    <location>
        <begin position="356"/>
        <end position="369"/>
    </location>
</feature>
<dbReference type="SMART" id="SM00458">
    <property type="entry name" value="RICIN"/>
    <property type="match status" value="4"/>
</dbReference>
<feature type="compositionally biased region" description="Polar residues" evidence="1">
    <location>
        <begin position="524"/>
        <end position="542"/>
    </location>
</feature>
<feature type="domain" description="Ricin B lectin" evidence="3">
    <location>
        <begin position="212"/>
        <end position="347"/>
    </location>
</feature>